<keyword evidence="2" id="KW-1185">Reference proteome</keyword>
<reference evidence="1" key="2">
    <citation type="journal article" date="2021" name="Genome Biol. Evol.">
        <title>Developing a high-quality reference genome for a parasitic bivalve with doubly uniparental inheritance (Bivalvia: Unionida).</title>
        <authorList>
            <person name="Smith C.H."/>
        </authorList>
    </citation>
    <scope>NUCLEOTIDE SEQUENCE</scope>
    <source>
        <strain evidence="1">CHS0354</strain>
        <tissue evidence="1">Mantle</tissue>
    </source>
</reference>
<reference evidence="1" key="3">
    <citation type="submission" date="2023-05" db="EMBL/GenBank/DDBJ databases">
        <authorList>
            <person name="Smith C.H."/>
        </authorList>
    </citation>
    <scope>NUCLEOTIDE SEQUENCE</scope>
    <source>
        <strain evidence="1">CHS0354</strain>
        <tissue evidence="1">Mantle</tissue>
    </source>
</reference>
<sequence length="53" mass="6193">MALNEFDSVDKDDLCDVFSSYEARIILTKDNIKKLARIISHPHIMPTKDFRKL</sequence>
<organism evidence="1 2">
    <name type="scientific">Potamilus streckersoni</name>
    <dbReference type="NCBI Taxonomy" id="2493646"/>
    <lineage>
        <taxon>Eukaryota</taxon>
        <taxon>Metazoa</taxon>
        <taxon>Spiralia</taxon>
        <taxon>Lophotrochozoa</taxon>
        <taxon>Mollusca</taxon>
        <taxon>Bivalvia</taxon>
        <taxon>Autobranchia</taxon>
        <taxon>Heteroconchia</taxon>
        <taxon>Palaeoheterodonta</taxon>
        <taxon>Unionida</taxon>
        <taxon>Unionoidea</taxon>
        <taxon>Unionidae</taxon>
        <taxon>Ambleminae</taxon>
        <taxon>Lampsilini</taxon>
        <taxon>Potamilus</taxon>
    </lineage>
</organism>
<dbReference type="Proteomes" id="UP001195483">
    <property type="component" value="Unassembled WGS sequence"/>
</dbReference>
<comment type="caution">
    <text evidence="1">The sequence shown here is derived from an EMBL/GenBank/DDBJ whole genome shotgun (WGS) entry which is preliminary data.</text>
</comment>
<proteinExistence type="predicted"/>
<protein>
    <submittedName>
        <fullName evidence="1">Uncharacterized protein</fullName>
    </submittedName>
</protein>
<reference evidence="1" key="1">
    <citation type="journal article" date="2021" name="Genome Biol. Evol.">
        <title>A High-Quality Reference Genome for a Parasitic Bivalve with Doubly Uniparental Inheritance (Bivalvia: Unionida).</title>
        <authorList>
            <person name="Smith C.H."/>
        </authorList>
    </citation>
    <scope>NUCLEOTIDE SEQUENCE</scope>
    <source>
        <strain evidence="1">CHS0354</strain>
    </source>
</reference>
<dbReference type="AlphaFoldDB" id="A0AAE0RSY3"/>
<dbReference type="EMBL" id="JAEAOA010002072">
    <property type="protein sequence ID" value="KAK3578913.1"/>
    <property type="molecule type" value="Genomic_DNA"/>
</dbReference>
<gene>
    <name evidence="1" type="ORF">CHS0354_035535</name>
</gene>
<name>A0AAE0RSY3_9BIVA</name>
<accession>A0AAE0RSY3</accession>
<feature type="non-terminal residue" evidence="1">
    <location>
        <position position="53"/>
    </location>
</feature>
<evidence type="ECO:0000313" key="2">
    <source>
        <dbReference type="Proteomes" id="UP001195483"/>
    </source>
</evidence>
<evidence type="ECO:0000313" key="1">
    <source>
        <dbReference type="EMBL" id="KAK3578913.1"/>
    </source>
</evidence>